<sequence>ARWRGRSRLPFFCGDLTPRELRVPTQRLNTKHPNGALSIAHLRALAPPSVFAGVASELTEIVGEPPIEAYKDENGVVLVWLLDLPGQVATLWHSQLMLCEPDFESEAESRFVQTHGAGVFEVGMSVDESGGQAALVGYVSWES</sequence>
<accession>A0A9P5N1S6</accession>
<reference evidence="1" key="2">
    <citation type="journal article" date="2020" name="Nat. Commun.">
        <title>Large-scale genome sequencing of mycorrhizal fungi provides insights into the early evolution of symbiotic traits.</title>
        <authorList>
            <person name="Miyauchi S."/>
            <person name="Kiss E."/>
            <person name="Kuo A."/>
            <person name="Drula E."/>
            <person name="Kohler A."/>
            <person name="Sanchez-Garcia M."/>
            <person name="Morin E."/>
            <person name="Andreopoulos B."/>
            <person name="Barry K.W."/>
            <person name="Bonito G."/>
            <person name="Buee M."/>
            <person name="Carver A."/>
            <person name="Chen C."/>
            <person name="Cichocki N."/>
            <person name="Clum A."/>
            <person name="Culley D."/>
            <person name="Crous P.W."/>
            <person name="Fauchery L."/>
            <person name="Girlanda M."/>
            <person name="Hayes R.D."/>
            <person name="Keri Z."/>
            <person name="LaButti K."/>
            <person name="Lipzen A."/>
            <person name="Lombard V."/>
            <person name="Magnuson J."/>
            <person name="Maillard F."/>
            <person name="Murat C."/>
            <person name="Nolan M."/>
            <person name="Ohm R.A."/>
            <person name="Pangilinan J."/>
            <person name="Pereira M.F."/>
            <person name="Perotto S."/>
            <person name="Peter M."/>
            <person name="Pfister S."/>
            <person name="Riley R."/>
            <person name="Sitrit Y."/>
            <person name="Stielow J.B."/>
            <person name="Szollosi G."/>
            <person name="Zifcakova L."/>
            <person name="Stursova M."/>
            <person name="Spatafora J.W."/>
            <person name="Tedersoo L."/>
            <person name="Vaario L.M."/>
            <person name="Yamada A."/>
            <person name="Yan M."/>
            <person name="Wang P."/>
            <person name="Xu J."/>
            <person name="Bruns T."/>
            <person name="Baldrian P."/>
            <person name="Vilgalys R."/>
            <person name="Dunand C."/>
            <person name="Henrissat B."/>
            <person name="Grigoriev I.V."/>
            <person name="Hibbett D."/>
            <person name="Nagy L.G."/>
            <person name="Martin F.M."/>
        </authorList>
    </citation>
    <scope>NUCLEOTIDE SEQUENCE</scope>
    <source>
        <strain evidence="1">Prilba</strain>
    </source>
</reference>
<dbReference type="EMBL" id="WHVB01000004">
    <property type="protein sequence ID" value="KAF8484006.1"/>
    <property type="molecule type" value="Genomic_DNA"/>
</dbReference>
<dbReference type="OrthoDB" id="408973at2759"/>
<dbReference type="Proteomes" id="UP000759537">
    <property type="component" value="Unassembled WGS sequence"/>
</dbReference>
<keyword evidence="2" id="KW-1185">Reference proteome</keyword>
<evidence type="ECO:0000313" key="1">
    <source>
        <dbReference type="EMBL" id="KAF8484006.1"/>
    </source>
</evidence>
<dbReference type="AlphaFoldDB" id="A0A9P5N1S6"/>
<organism evidence="1 2">
    <name type="scientific">Russula ochroleuca</name>
    <dbReference type="NCBI Taxonomy" id="152965"/>
    <lineage>
        <taxon>Eukaryota</taxon>
        <taxon>Fungi</taxon>
        <taxon>Dikarya</taxon>
        <taxon>Basidiomycota</taxon>
        <taxon>Agaricomycotina</taxon>
        <taxon>Agaricomycetes</taxon>
        <taxon>Russulales</taxon>
        <taxon>Russulaceae</taxon>
        <taxon>Russula</taxon>
    </lineage>
</organism>
<evidence type="ECO:0000313" key="2">
    <source>
        <dbReference type="Proteomes" id="UP000759537"/>
    </source>
</evidence>
<feature type="non-terminal residue" evidence="1">
    <location>
        <position position="1"/>
    </location>
</feature>
<proteinExistence type="predicted"/>
<comment type="caution">
    <text evidence="1">The sequence shown here is derived from an EMBL/GenBank/DDBJ whole genome shotgun (WGS) entry which is preliminary data.</text>
</comment>
<name>A0A9P5N1S6_9AGAM</name>
<gene>
    <name evidence="1" type="ORF">DFH94DRAFT_603659</name>
</gene>
<feature type="non-terminal residue" evidence="1">
    <location>
        <position position="143"/>
    </location>
</feature>
<reference evidence="1" key="1">
    <citation type="submission" date="2019-10" db="EMBL/GenBank/DDBJ databases">
        <authorList>
            <consortium name="DOE Joint Genome Institute"/>
            <person name="Kuo A."/>
            <person name="Miyauchi S."/>
            <person name="Kiss E."/>
            <person name="Drula E."/>
            <person name="Kohler A."/>
            <person name="Sanchez-Garcia M."/>
            <person name="Andreopoulos B."/>
            <person name="Barry K.W."/>
            <person name="Bonito G."/>
            <person name="Buee M."/>
            <person name="Carver A."/>
            <person name="Chen C."/>
            <person name="Cichocki N."/>
            <person name="Clum A."/>
            <person name="Culley D."/>
            <person name="Crous P.W."/>
            <person name="Fauchery L."/>
            <person name="Girlanda M."/>
            <person name="Hayes R."/>
            <person name="Keri Z."/>
            <person name="LaButti K."/>
            <person name="Lipzen A."/>
            <person name="Lombard V."/>
            <person name="Magnuson J."/>
            <person name="Maillard F."/>
            <person name="Morin E."/>
            <person name="Murat C."/>
            <person name="Nolan M."/>
            <person name="Ohm R."/>
            <person name="Pangilinan J."/>
            <person name="Pereira M."/>
            <person name="Perotto S."/>
            <person name="Peter M."/>
            <person name="Riley R."/>
            <person name="Sitrit Y."/>
            <person name="Stielow B."/>
            <person name="Szollosi G."/>
            <person name="Zifcakova L."/>
            <person name="Stursova M."/>
            <person name="Spatafora J.W."/>
            <person name="Tedersoo L."/>
            <person name="Vaario L.-M."/>
            <person name="Yamada A."/>
            <person name="Yan M."/>
            <person name="Wang P."/>
            <person name="Xu J."/>
            <person name="Bruns T."/>
            <person name="Baldrian P."/>
            <person name="Vilgalys R."/>
            <person name="Henrissat B."/>
            <person name="Grigoriev I.V."/>
            <person name="Hibbett D."/>
            <person name="Nagy L.G."/>
            <person name="Martin F.M."/>
        </authorList>
    </citation>
    <scope>NUCLEOTIDE SEQUENCE</scope>
    <source>
        <strain evidence="1">Prilba</strain>
    </source>
</reference>
<protein>
    <submittedName>
        <fullName evidence="1">Uncharacterized protein</fullName>
    </submittedName>
</protein>